<sequence length="810" mass="89356">MALATNAALIPSSSVYCVSRFGSRDPNLPFSGSHGDIGDSVFCVWSHAGNRDLVLERRRLKPVNTRIVENNNTHINSTFEIPVSCYQLIGVPDRAEKDEIVKAVMSLKNAEIEEGYTMDVVTSRQDLLMDVRDKLLFEPEYAGDLREKIPPKSSLRIPWSWLPGALCLLQEVGESKLVLDIGRASLQHQGAKPYADDLLLAMALAECAIAKIGFEKKKVSQGFEALARAQCILRSKPSLAKMTLLSQIEESLEELAPACTLELLSMTHSPENVNRRRGAIAALCELLRQGLDVEASCQVQDWPSFLIQAFDNLLANEIVNLLPWDNLAEMRRNKKTLESQNLRVVIDANCFYRVFTAHMALGFSSKQKELINKAKSICECLIASEGIDLKFEEAFCLFLLGQGTEADVVEKLKQLELNLNPKHNSVLGKAIIDASAANPSLEMWLKDSVLALFPDTKACSPALANFFNAQKKFSGSKKTRGAAQTLPSICHRPLSSSGSLDQRDIEEPRSYMSSSPNIGFAVKQLAPTDLQSSLLSGSNEKANNLSESPVQVKRSLGTQRSGIWDSHFTHAHIFGKITYISVLGCIVFATTKLMGINFSRTLNGSLGALNDNIAWTVDSSADYSVSPAYIRGGNIADRLKKILPIAKIPFLHKSAAAKHSDLHASLIPSSSSTNAYRRLMPVEEAETLVKQWQTIKAGALGSSHEVNCLAEVLDESMLAQWQALADAAKEKSCHWRFLLLKLSVLRADTLLDVNGVDIAEIEALLEEAAELVDNSQKKNPNYYSTYKVKYILKRQEDGSWKFCEGDVRTP</sequence>
<evidence type="ECO:0000259" key="1">
    <source>
        <dbReference type="Pfam" id="PF13355"/>
    </source>
</evidence>
<organism evidence="4 5">
    <name type="scientific">Lupinus albus</name>
    <name type="common">White lupine</name>
    <name type="synonym">Lupinus termis</name>
    <dbReference type="NCBI Taxonomy" id="3870"/>
    <lineage>
        <taxon>Eukaryota</taxon>
        <taxon>Viridiplantae</taxon>
        <taxon>Streptophyta</taxon>
        <taxon>Embryophyta</taxon>
        <taxon>Tracheophyta</taxon>
        <taxon>Spermatophyta</taxon>
        <taxon>Magnoliopsida</taxon>
        <taxon>eudicotyledons</taxon>
        <taxon>Gunneridae</taxon>
        <taxon>Pentapetalae</taxon>
        <taxon>rosids</taxon>
        <taxon>fabids</taxon>
        <taxon>Fabales</taxon>
        <taxon>Fabaceae</taxon>
        <taxon>Papilionoideae</taxon>
        <taxon>50 kb inversion clade</taxon>
        <taxon>genistoids sensu lato</taxon>
        <taxon>core genistoids</taxon>
        <taxon>Genisteae</taxon>
        <taxon>Lupinus</taxon>
    </lineage>
</organism>
<feature type="domain" description="Plastid division protein CDP1-like IMS" evidence="1">
    <location>
        <begin position="685"/>
        <end position="802"/>
    </location>
</feature>
<dbReference type="GO" id="GO:0009706">
    <property type="term" value="C:chloroplast inner membrane"/>
    <property type="evidence" value="ECO:0007669"/>
    <property type="project" value="TreeGrafter"/>
</dbReference>
<dbReference type="Pfam" id="PF23468">
    <property type="entry name" value="ARC6"/>
    <property type="match status" value="1"/>
</dbReference>
<comment type="caution">
    <text evidence="4">The sequence shown here is derived from an EMBL/GenBank/DDBJ whole genome shotgun (WGS) entry which is preliminary data.</text>
</comment>
<reference evidence="5" key="1">
    <citation type="journal article" date="2020" name="Nat. Commun.">
        <title>Genome sequence of the cluster root forming white lupin.</title>
        <authorList>
            <person name="Hufnagel B."/>
            <person name="Marques A."/>
            <person name="Soriano A."/>
            <person name="Marques L."/>
            <person name="Divol F."/>
            <person name="Doumas P."/>
            <person name="Sallet E."/>
            <person name="Mancinotti D."/>
            <person name="Carrere S."/>
            <person name="Marande W."/>
            <person name="Arribat S."/>
            <person name="Keller J."/>
            <person name="Huneau C."/>
            <person name="Blein T."/>
            <person name="Aime D."/>
            <person name="Laguerre M."/>
            <person name="Taylor J."/>
            <person name="Schubert V."/>
            <person name="Nelson M."/>
            <person name="Geu-Flores F."/>
            <person name="Crespi M."/>
            <person name="Gallardo-Guerrero K."/>
            <person name="Delaux P.-M."/>
            <person name="Salse J."/>
            <person name="Berges H."/>
            <person name="Guyot R."/>
            <person name="Gouzy J."/>
            <person name="Peret B."/>
        </authorList>
    </citation>
    <scope>NUCLEOTIDE SEQUENCE [LARGE SCALE GENOMIC DNA]</scope>
    <source>
        <strain evidence="5">cv. Amiga</strain>
    </source>
</reference>
<dbReference type="OrthoDB" id="1708707at2759"/>
<dbReference type="InterPro" id="IPR058032">
    <property type="entry name" value="CDP1-like_a_solenoid_1"/>
</dbReference>
<dbReference type="PANTHER" id="PTHR33925">
    <property type="entry name" value="PLASTID DIVISION PROTEIN CDP1, CHLOROPLASTIC-RELATED"/>
    <property type="match status" value="1"/>
</dbReference>
<keyword evidence="5" id="KW-1185">Reference proteome</keyword>
<evidence type="ECO:0000313" key="4">
    <source>
        <dbReference type="EMBL" id="KAE9588308.1"/>
    </source>
</evidence>
<dbReference type="AlphaFoldDB" id="A0A6A4NP19"/>
<dbReference type="GO" id="GO:0010020">
    <property type="term" value="P:chloroplast fission"/>
    <property type="evidence" value="ECO:0007669"/>
    <property type="project" value="TreeGrafter"/>
</dbReference>
<dbReference type="Proteomes" id="UP000447434">
    <property type="component" value="Chromosome 22"/>
</dbReference>
<dbReference type="Pfam" id="PF25515">
    <property type="entry name" value="Arm_PDR"/>
    <property type="match status" value="1"/>
</dbReference>
<evidence type="ECO:0000259" key="3">
    <source>
        <dbReference type="Pfam" id="PF25515"/>
    </source>
</evidence>
<accession>A0A6A4NP19</accession>
<evidence type="ECO:0000259" key="2">
    <source>
        <dbReference type="Pfam" id="PF23468"/>
    </source>
</evidence>
<feature type="domain" description="Plastid division protein CDP1-like 2nd alpha solenoid" evidence="2">
    <location>
        <begin position="347"/>
        <end position="470"/>
    </location>
</feature>
<dbReference type="InterPro" id="IPR044685">
    <property type="entry name" value="CPD1-like"/>
</dbReference>
<dbReference type="Pfam" id="PF13355">
    <property type="entry name" value="ARC6-like_IMS"/>
    <property type="match status" value="1"/>
</dbReference>
<dbReference type="PANTHER" id="PTHR33925:SF2">
    <property type="entry name" value="PLASTID DIVISION PROTEIN CDP1, CHLOROPLASTIC"/>
    <property type="match status" value="1"/>
</dbReference>
<dbReference type="InterPro" id="IPR057137">
    <property type="entry name" value="CDP1-like_a_solenoid_2"/>
</dbReference>
<gene>
    <name evidence="4" type="ORF">Lalb_Chr22g0353981</name>
</gene>
<protein>
    <submittedName>
        <fullName evidence="4">Uncharacterized protein</fullName>
    </submittedName>
</protein>
<proteinExistence type="predicted"/>
<feature type="domain" description="Plastid division protein CDP1-like 1st alpha solenoid" evidence="3">
    <location>
        <begin position="156"/>
        <end position="303"/>
    </location>
</feature>
<name>A0A6A4NP19_LUPAL</name>
<dbReference type="EMBL" id="WOCE01000022">
    <property type="protein sequence ID" value="KAE9588308.1"/>
    <property type="molecule type" value="Genomic_DNA"/>
</dbReference>
<dbReference type="InterPro" id="IPR025344">
    <property type="entry name" value="CDP1-like_IMS"/>
</dbReference>
<evidence type="ECO:0000313" key="5">
    <source>
        <dbReference type="Proteomes" id="UP000447434"/>
    </source>
</evidence>